<gene>
    <name evidence="3" type="ORF">Q9L42_004100</name>
</gene>
<comment type="similarity">
    <text evidence="1">Belongs to the short-chain dehydrogenases/reductases (SDR) family.</text>
</comment>
<dbReference type="AlphaFoldDB" id="A0AAU7NWB8"/>
<dbReference type="EMBL" id="CP157743">
    <property type="protein sequence ID" value="XBS21316.1"/>
    <property type="molecule type" value="Genomic_DNA"/>
</dbReference>
<accession>A0AAU7NWB8</accession>
<dbReference type="EC" id="1.-.-.-" evidence="3"/>
<reference evidence="3 4" key="1">
    <citation type="journal article" date="2024" name="Microbiology">
        <title>Methylomarinum rosea sp. nov., a novel halophilic methanotrophic bacterium from the hypersaline Lake Elton.</title>
        <authorList>
            <person name="Suleimanov R.Z."/>
            <person name="Oshkin I.Y."/>
            <person name="Danilova O.V."/>
            <person name="Suzina N.E."/>
            <person name="Dedysh S.N."/>
        </authorList>
    </citation>
    <scope>NUCLEOTIDE SEQUENCE [LARGE SCALE GENOMIC DNA]</scope>
    <source>
        <strain evidence="3 4">Ch1-1</strain>
    </source>
</reference>
<dbReference type="InterPro" id="IPR020904">
    <property type="entry name" value="Sc_DH/Rdtase_CS"/>
</dbReference>
<dbReference type="InterPro" id="IPR002347">
    <property type="entry name" value="SDR_fam"/>
</dbReference>
<dbReference type="GO" id="GO:0016491">
    <property type="term" value="F:oxidoreductase activity"/>
    <property type="evidence" value="ECO:0007669"/>
    <property type="project" value="UniProtKB-KW"/>
</dbReference>
<dbReference type="Gene3D" id="3.40.50.720">
    <property type="entry name" value="NAD(P)-binding Rossmann-like Domain"/>
    <property type="match status" value="1"/>
</dbReference>
<dbReference type="InterPro" id="IPR036291">
    <property type="entry name" value="NAD(P)-bd_dom_sf"/>
</dbReference>
<evidence type="ECO:0000313" key="3">
    <source>
        <dbReference type="EMBL" id="XBS21316.1"/>
    </source>
</evidence>
<protein>
    <submittedName>
        <fullName evidence="3">SDR family oxidoreductase</fullName>
        <ecNumber evidence="3">1.-.-.-</ecNumber>
    </submittedName>
</protein>
<evidence type="ECO:0000256" key="2">
    <source>
        <dbReference type="ARBA" id="ARBA00023002"/>
    </source>
</evidence>
<dbReference type="CDD" id="cd05233">
    <property type="entry name" value="SDR_c"/>
    <property type="match status" value="1"/>
</dbReference>
<evidence type="ECO:0000256" key="1">
    <source>
        <dbReference type="ARBA" id="ARBA00006484"/>
    </source>
</evidence>
<dbReference type="PRINTS" id="PR00081">
    <property type="entry name" value="GDHRDH"/>
</dbReference>
<dbReference type="Proteomes" id="UP001225378">
    <property type="component" value="Chromosome"/>
</dbReference>
<name>A0AAU7NWB8_9GAMM</name>
<sequence length="241" mass="26556">MHTVSRTILVTGASSGIGRATARRLLALGHYVIGSARDCRCFTTEHPRFSGYTLDFSKPDSIPQLARRLQQAYPALDMVVFSAGYGQFGSLEEFSFDQIERLMMVNFTGQALLTRALLPELKRQERCNLVYIGSEAALQGSRKGSIYCASKFALRGFTQGLRDECGNSRVRVSLVNPGMVQTPFFDDLSFMPGEGQGQVLQADDVADAVTYILEAATHMVVDEINLSPANKVIKFKTKGRQ</sequence>
<dbReference type="PANTHER" id="PTHR42901:SF1">
    <property type="entry name" value="ALCOHOL DEHYDROGENASE"/>
    <property type="match status" value="1"/>
</dbReference>
<dbReference type="SUPFAM" id="SSF51735">
    <property type="entry name" value="NAD(P)-binding Rossmann-fold domains"/>
    <property type="match status" value="1"/>
</dbReference>
<dbReference type="PROSITE" id="PS00061">
    <property type="entry name" value="ADH_SHORT"/>
    <property type="match status" value="1"/>
</dbReference>
<keyword evidence="2 3" id="KW-0560">Oxidoreductase</keyword>
<keyword evidence="4" id="KW-1185">Reference proteome</keyword>
<dbReference type="PANTHER" id="PTHR42901">
    <property type="entry name" value="ALCOHOL DEHYDROGENASE"/>
    <property type="match status" value="1"/>
</dbReference>
<dbReference type="KEGG" id="mech:Q9L42_004100"/>
<evidence type="ECO:0000313" key="4">
    <source>
        <dbReference type="Proteomes" id="UP001225378"/>
    </source>
</evidence>
<proteinExistence type="inferred from homology"/>
<organism evidence="3 4">
    <name type="scientific">Methylomarinum roseum</name>
    <dbReference type="NCBI Taxonomy" id="3067653"/>
    <lineage>
        <taxon>Bacteria</taxon>
        <taxon>Pseudomonadati</taxon>
        <taxon>Pseudomonadota</taxon>
        <taxon>Gammaproteobacteria</taxon>
        <taxon>Methylococcales</taxon>
        <taxon>Methylococcaceae</taxon>
        <taxon>Methylomarinum</taxon>
    </lineage>
</organism>
<dbReference type="Pfam" id="PF00106">
    <property type="entry name" value="adh_short"/>
    <property type="match status" value="1"/>
</dbReference>
<dbReference type="RefSeq" id="WP_305909697.1">
    <property type="nucleotide sequence ID" value="NZ_CP157743.1"/>
</dbReference>